<evidence type="ECO:0000313" key="1">
    <source>
        <dbReference type="EMBL" id="KAH0454339.1"/>
    </source>
</evidence>
<dbReference type="Proteomes" id="UP000775213">
    <property type="component" value="Unassembled WGS sequence"/>
</dbReference>
<evidence type="ECO:0000313" key="2">
    <source>
        <dbReference type="Proteomes" id="UP000775213"/>
    </source>
</evidence>
<reference evidence="1 2" key="1">
    <citation type="journal article" date="2021" name="Hortic Res">
        <title>Chromosome-scale assembly of the Dendrobium chrysotoxum genome enhances the understanding of orchid evolution.</title>
        <authorList>
            <person name="Zhang Y."/>
            <person name="Zhang G.Q."/>
            <person name="Zhang D."/>
            <person name="Liu X.D."/>
            <person name="Xu X.Y."/>
            <person name="Sun W.H."/>
            <person name="Yu X."/>
            <person name="Zhu X."/>
            <person name="Wang Z.W."/>
            <person name="Zhao X."/>
            <person name="Zhong W.Y."/>
            <person name="Chen H."/>
            <person name="Yin W.L."/>
            <person name="Huang T."/>
            <person name="Niu S.C."/>
            <person name="Liu Z.J."/>
        </authorList>
    </citation>
    <scope>NUCLEOTIDE SEQUENCE [LARGE SCALE GENOMIC DNA]</scope>
    <source>
        <strain evidence="1">Lindl</strain>
    </source>
</reference>
<protein>
    <submittedName>
        <fullName evidence="1">Uncharacterized protein</fullName>
    </submittedName>
</protein>
<comment type="caution">
    <text evidence="1">The sequence shown here is derived from an EMBL/GenBank/DDBJ whole genome shotgun (WGS) entry which is preliminary data.</text>
</comment>
<gene>
    <name evidence="1" type="ORF">IEQ34_016263</name>
</gene>
<sequence>MMGDFARYKAFAPPCSRGETIRALFLLPVLGSSSWHSQAPGPLALVLLPDLSRSPRRPFRFGTPAPGSQTEAEALLADVPALVNVGIPLCYRVPWKWRDVRWQTVLQKELERLRENHPKIQAVVFASNQAQISNQSPAFNEWIWQLRSCRRSWKGCERTTPRSKLSSLPLTKHKLVIRARLSTNGYGSCEMLLMRQMMCPMSWSI</sequence>
<dbReference type="AlphaFoldDB" id="A0AAV7GF87"/>
<dbReference type="EMBL" id="JAGFBR010000015">
    <property type="protein sequence ID" value="KAH0454339.1"/>
    <property type="molecule type" value="Genomic_DNA"/>
</dbReference>
<name>A0AAV7GF87_DENCH</name>
<keyword evidence="2" id="KW-1185">Reference proteome</keyword>
<organism evidence="1 2">
    <name type="scientific">Dendrobium chrysotoxum</name>
    <name type="common">Orchid</name>
    <dbReference type="NCBI Taxonomy" id="161865"/>
    <lineage>
        <taxon>Eukaryota</taxon>
        <taxon>Viridiplantae</taxon>
        <taxon>Streptophyta</taxon>
        <taxon>Embryophyta</taxon>
        <taxon>Tracheophyta</taxon>
        <taxon>Spermatophyta</taxon>
        <taxon>Magnoliopsida</taxon>
        <taxon>Liliopsida</taxon>
        <taxon>Asparagales</taxon>
        <taxon>Orchidaceae</taxon>
        <taxon>Epidendroideae</taxon>
        <taxon>Malaxideae</taxon>
        <taxon>Dendrobiinae</taxon>
        <taxon>Dendrobium</taxon>
    </lineage>
</organism>
<proteinExistence type="predicted"/>
<accession>A0AAV7GF87</accession>